<name>A0A9P5NEQ3_GYMJU</name>
<feature type="chain" id="PRO_5040537966" description="Carboxylic ester hydrolase" evidence="3">
    <location>
        <begin position="24"/>
        <end position="562"/>
    </location>
</feature>
<accession>A0A9P5NEQ3</accession>
<dbReference type="PROSITE" id="PS00122">
    <property type="entry name" value="CARBOXYLESTERASE_B_1"/>
    <property type="match status" value="1"/>
</dbReference>
<comment type="caution">
    <text evidence="6">The sequence shown here is derived from an EMBL/GenBank/DDBJ whole genome shotgun (WGS) entry which is preliminary data.</text>
</comment>
<feature type="region of interest" description="Disordered" evidence="4">
    <location>
        <begin position="106"/>
        <end position="135"/>
    </location>
</feature>
<reference evidence="6" key="1">
    <citation type="submission" date="2020-11" db="EMBL/GenBank/DDBJ databases">
        <authorList>
            <consortium name="DOE Joint Genome Institute"/>
            <person name="Ahrendt S."/>
            <person name="Riley R."/>
            <person name="Andreopoulos W."/>
            <person name="LaButti K."/>
            <person name="Pangilinan J."/>
            <person name="Ruiz-duenas F.J."/>
            <person name="Barrasa J.M."/>
            <person name="Sanchez-Garcia M."/>
            <person name="Camarero S."/>
            <person name="Miyauchi S."/>
            <person name="Serrano A."/>
            <person name="Linde D."/>
            <person name="Babiker R."/>
            <person name="Drula E."/>
            <person name="Ayuso-Fernandez I."/>
            <person name="Pacheco R."/>
            <person name="Padilla G."/>
            <person name="Ferreira P."/>
            <person name="Barriuso J."/>
            <person name="Kellner H."/>
            <person name="Castanera R."/>
            <person name="Alfaro M."/>
            <person name="Ramirez L."/>
            <person name="Pisabarro A.G."/>
            <person name="Kuo A."/>
            <person name="Tritt A."/>
            <person name="Lipzen A."/>
            <person name="He G."/>
            <person name="Yan M."/>
            <person name="Ng V."/>
            <person name="Cullen D."/>
            <person name="Martin F."/>
            <person name="Rosso M.-N."/>
            <person name="Henrissat B."/>
            <person name="Hibbett D."/>
            <person name="Martinez A.T."/>
            <person name="Grigoriev I.V."/>
        </authorList>
    </citation>
    <scope>NUCLEOTIDE SEQUENCE</scope>
    <source>
        <strain evidence="6">AH 44721</strain>
    </source>
</reference>
<feature type="domain" description="Carboxylesterase type B" evidence="5">
    <location>
        <begin position="32"/>
        <end position="528"/>
    </location>
</feature>
<evidence type="ECO:0000256" key="1">
    <source>
        <dbReference type="ARBA" id="ARBA00005964"/>
    </source>
</evidence>
<keyword evidence="3" id="KW-0732">Signal</keyword>
<dbReference type="GO" id="GO:0016787">
    <property type="term" value="F:hydrolase activity"/>
    <property type="evidence" value="ECO:0007669"/>
    <property type="project" value="UniProtKB-KW"/>
</dbReference>
<dbReference type="Proteomes" id="UP000724874">
    <property type="component" value="Unassembled WGS sequence"/>
</dbReference>
<dbReference type="OrthoDB" id="408631at2759"/>
<dbReference type="EMBL" id="JADNYJ010000098">
    <property type="protein sequence ID" value="KAF8886046.1"/>
    <property type="molecule type" value="Genomic_DNA"/>
</dbReference>
<dbReference type="PANTHER" id="PTHR11559">
    <property type="entry name" value="CARBOXYLESTERASE"/>
    <property type="match status" value="1"/>
</dbReference>
<dbReference type="Pfam" id="PF00135">
    <property type="entry name" value="COesterase"/>
    <property type="match status" value="1"/>
</dbReference>
<evidence type="ECO:0000256" key="2">
    <source>
        <dbReference type="ARBA" id="ARBA00022801"/>
    </source>
</evidence>
<protein>
    <recommendedName>
        <fullName evidence="3">Carboxylic ester hydrolase</fullName>
        <ecNumber evidence="3">3.1.1.-</ecNumber>
    </recommendedName>
</protein>
<proteinExistence type="inferred from homology"/>
<evidence type="ECO:0000313" key="6">
    <source>
        <dbReference type="EMBL" id="KAF8886046.1"/>
    </source>
</evidence>
<dbReference type="InterPro" id="IPR019826">
    <property type="entry name" value="Carboxylesterase_B_AS"/>
</dbReference>
<dbReference type="SUPFAM" id="SSF53474">
    <property type="entry name" value="alpha/beta-Hydrolases"/>
    <property type="match status" value="1"/>
</dbReference>
<evidence type="ECO:0000313" key="7">
    <source>
        <dbReference type="Proteomes" id="UP000724874"/>
    </source>
</evidence>
<sequence length="562" mass="60801">MIFCRRCITVLFVANAVATNALAVVVDNATFPIVDLGYARYQGTIVHDEINNSTRTQFLSLRYAAPPTGSARFRGPVSPVTVSDIQQANAQPPTCIQAALGAFGAAPTSPFREGQTTLRKRVERRSDEAPTAATESTESEDCLFLNVHLPGTLGQKKNLPVVVWIHGGGYVVGGATGIFGSGTFDGNDLIRQSGEGVVVVVIQYRLGLFGFLAGQKVRDGGDLNAGLLDQQFALQWVQTHISKFGGDPNKVTIWGESAGAGSVIQHLVANGGKTHPPLFNAAMTSSTFLPPQYKYNDHIPEVIYNETVAQSNCSSAIDTLDCLRQADLSILQPINTDIEAAGFFGTFTFVPVVDGEFITDRPTKLLKEGKINTHALVLSVTNAHEGDVFVNQTSNLQLTDFITQLFPTLESKEIQAAVQHYAGLGSNTAQANAAMGESIFICPTYTLMQAVNSFKGEFAIPPAFHGSDLAYYFPSGSPPPFQNQDFINAFAESFMNFARFLDPNVKWNPMDVTPTWKLWNGSNEMLFNGTDTGAPDIKSIKTSAMLLERCRFWESVSAATAQ</sequence>
<dbReference type="InterPro" id="IPR002018">
    <property type="entry name" value="CarbesteraseB"/>
</dbReference>
<evidence type="ECO:0000259" key="5">
    <source>
        <dbReference type="Pfam" id="PF00135"/>
    </source>
</evidence>
<feature type="signal peptide" evidence="3">
    <location>
        <begin position="1"/>
        <end position="23"/>
    </location>
</feature>
<evidence type="ECO:0000256" key="3">
    <source>
        <dbReference type="RuleBase" id="RU361235"/>
    </source>
</evidence>
<keyword evidence="7" id="KW-1185">Reference proteome</keyword>
<dbReference type="AlphaFoldDB" id="A0A9P5NEQ3"/>
<keyword evidence="2 3" id="KW-0378">Hydrolase</keyword>
<dbReference type="InterPro" id="IPR050309">
    <property type="entry name" value="Type-B_Carboxylest/Lipase"/>
</dbReference>
<organism evidence="6 7">
    <name type="scientific">Gymnopilus junonius</name>
    <name type="common">Spectacular rustgill mushroom</name>
    <name type="synonym">Gymnopilus spectabilis subsp. junonius</name>
    <dbReference type="NCBI Taxonomy" id="109634"/>
    <lineage>
        <taxon>Eukaryota</taxon>
        <taxon>Fungi</taxon>
        <taxon>Dikarya</taxon>
        <taxon>Basidiomycota</taxon>
        <taxon>Agaricomycotina</taxon>
        <taxon>Agaricomycetes</taxon>
        <taxon>Agaricomycetidae</taxon>
        <taxon>Agaricales</taxon>
        <taxon>Agaricineae</taxon>
        <taxon>Hymenogastraceae</taxon>
        <taxon>Gymnopilus</taxon>
    </lineage>
</organism>
<gene>
    <name evidence="6" type="ORF">CPB84DRAFT_1712462</name>
</gene>
<dbReference type="InterPro" id="IPR029058">
    <property type="entry name" value="AB_hydrolase_fold"/>
</dbReference>
<dbReference type="Gene3D" id="3.40.50.1820">
    <property type="entry name" value="alpha/beta hydrolase"/>
    <property type="match status" value="1"/>
</dbReference>
<evidence type="ECO:0000256" key="4">
    <source>
        <dbReference type="SAM" id="MobiDB-lite"/>
    </source>
</evidence>
<comment type="similarity">
    <text evidence="1 3">Belongs to the type-B carboxylesterase/lipase family.</text>
</comment>
<dbReference type="EC" id="3.1.1.-" evidence="3"/>